<organism evidence="2 3">
    <name type="scientific">Campylobacter vicugnae</name>
    <dbReference type="NCBI Taxonomy" id="1660076"/>
    <lineage>
        <taxon>Bacteria</taxon>
        <taxon>Pseudomonadati</taxon>
        <taxon>Campylobacterota</taxon>
        <taxon>Epsilonproteobacteria</taxon>
        <taxon>Campylobacterales</taxon>
        <taxon>Campylobacteraceae</taxon>
        <taxon>Campylobacter</taxon>
    </lineage>
</organism>
<accession>A0A1X9T2P3</accession>
<reference evidence="2 3" key="1">
    <citation type="journal article" date="2017" name="Genome Biol. Evol.">
        <title>Comparative Genomic Analysis Identifies a Campylobacter Clade Deficient in Selenium Metabolism.</title>
        <authorList>
            <person name="Miller W.G."/>
            <person name="Yee E."/>
            <person name="Lopes B.S."/>
            <person name="Chapman M.H."/>
            <person name="Huynh S."/>
            <person name="Bono J.L."/>
            <person name="Parker C.T."/>
            <person name="Strachan N.J.C."/>
            <person name="Forbes K.J."/>
        </authorList>
    </citation>
    <scope>NUCLEOTIDE SEQUENCE [LARGE SCALE GENOMIC DNA]</scope>
    <source>
        <strain evidence="2 3">RM8964</strain>
    </source>
</reference>
<name>A0A1X9T2P3_9BACT</name>
<gene>
    <name evidence="2" type="ORF">CVIC8964_1280</name>
</gene>
<dbReference type="EMBL" id="CP018791">
    <property type="protein sequence ID" value="ARR02669.1"/>
    <property type="molecule type" value="Genomic_DNA"/>
</dbReference>
<sequence length="170" mass="20392">MFRFVTIDLHHTASEIITMSWINTAYFFIFLLVYFLVSLWISFSLSQGSNVLKRNTYLAISLGTTPLGAILFFILIKFFYFLKQYLRKELVLFKKFKEENSSKTLNSRIYLKEFYLSFIFQISKLSKGFKLLNNKIVIALFYVSFISQIVYILNDIWYVFYMLLWWGILF</sequence>
<keyword evidence="1" id="KW-0472">Membrane</keyword>
<feature type="transmembrane region" description="Helical" evidence="1">
    <location>
        <begin position="57"/>
        <end position="80"/>
    </location>
</feature>
<proteinExistence type="predicted"/>
<keyword evidence="1" id="KW-1133">Transmembrane helix</keyword>
<keyword evidence="1" id="KW-0812">Transmembrane</keyword>
<evidence type="ECO:0000256" key="1">
    <source>
        <dbReference type="SAM" id="Phobius"/>
    </source>
</evidence>
<evidence type="ECO:0000313" key="2">
    <source>
        <dbReference type="EMBL" id="ARR02669.1"/>
    </source>
</evidence>
<dbReference type="Proteomes" id="UP000194265">
    <property type="component" value="Chromosome"/>
</dbReference>
<feature type="transmembrane region" description="Helical" evidence="1">
    <location>
        <begin position="136"/>
        <end position="160"/>
    </location>
</feature>
<protein>
    <submittedName>
        <fullName evidence="2">Membrane protein</fullName>
    </submittedName>
</protein>
<dbReference type="RefSeq" id="WP_086333916.1">
    <property type="nucleotide sequence ID" value="NZ_CP018791.1"/>
</dbReference>
<evidence type="ECO:0000313" key="3">
    <source>
        <dbReference type="Proteomes" id="UP000194265"/>
    </source>
</evidence>
<feature type="transmembrane region" description="Helical" evidence="1">
    <location>
        <begin position="21"/>
        <end position="45"/>
    </location>
</feature>
<dbReference type="AlphaFoldDB" id="A0A1X9T2P3"/>